<protein>
    <submittedName>
        <fullName evidence="2">Uncharacterized protein</fullName>
    </submittedName>
</protein>
<dbReference type="Proteomes" id="UP001465976">
    <property type="component" value="Unassembled WGS sequence"/>
</dbReference>
<evidence type="ECO:0000313" key="2">
    <source>
        <dbReference type="EMBL" id="KAL0562748.1"/>
    </source>
</evidence>
<proteinExistence type="predicted"/>
<evidence type="ECO:0000256" key="1">
    <source>
        <dbReference type="SAM" id="MobiDB-lite"/>
    </source>
</evidence>
<organism evidence="2 3">
    <name type="scientific">Marasmius crinis-equi</name>
    <dbReference type="NCBI Taxonomy" id="585013"/>
    <lineage>
        <taxon>Eukaryota</taxon>
        <taxon>Fungi</taxon>
        <taxon>Dikarya</taxon>
        <taxon>Basidiomycota</taxon>
        <taxon>Agaricomycotina</taxon>
        <taxon>Agaricomycetes</taxon>
        <taxon>Agaricomycetidae</taxon>
        <taxon>Agaricales</taxon>
        <taxon>Marasmiineae</taxon>
        <taxon>Marasmiaceae</taxon>
        <taxon>Marasmius</taxon>
    </lineage>
</organism>
<gene>
    <name evidence="2" type="ORF">V5O48_019331</name>
</gene>
<sequence length="237" mass="26342">MLEPGQEDLEKRIVSNTLNKSQVLDPGDEGMTIPQLDPNSPMDCWNPYWEYPTSQRPEPTPSAPPPPARSVPHGQTQAQYEAAGRHPLARPELVGISIMVDILHGHHKKAGVYVKLARTPTGTIHGILRKGKGKHQHEIPLTSLAICDKRVEPSRDDPLLVVISGPHLGTFVRRITHFYVDEKQTGDDKWLVLAVVDKEKPVDKLTGVLIECGVDELAFVEESPTDRFRATHGAMKR</sequence>
<name>A0ABR3EIS2_9AGAR</name>
<feature type="region of interest" description="Disordered" evidence="1">
    <location>
        <begin position="1"/>
        <end position="82"/>
    </location>
</feature>
<dbReference type="EMBL" id="JBAHYK010004609">
    <property type="protein sequence ID" value="KAL0562748.1"/>
    <property type="molecule type" value="Genomic_DNA"/>
</dbReference>
<keyword evidence="3" id="KW-1185">Reference proteome</keyword>
<evidence type="ECO:0000313" key="3">
    <source>
        <dbReference type="Proteomes" id="UP001465976"/>
    </source>
</evidence>
<feature type="compositionally biased region" description="Pro residues" evidence="1">
    <location>
        <begin position="58"/>
        <end position="69"/>
    </location>
</feature>
<accession>A0ABR3EIS2</accession>
<comment type="caution">
    <text evidence="2">The sequence shown here is derived from an EMBL/GenBank/DDBJ whole genome shotgun (WGS) entry which is preliminary data.</text>
</comment>
<reference evidence="2 3" key="1">
    <citation type="submission" date="2024-02" db="EMBL/GenBank/DDBJ databases">
        <title>A draft genome for the cacao thread blight pathogen Marasmius crinis-equi.</title>
        <authorList>
            <person name="Cohen S.P."/>
            <person name="Baruah I.K."/>
            <person name="Amoako-Attah I."/>
            <person name="Bukari Y."/>
            <person name="Meinhardt L.W."/>
            <person name="Bailey B.A."/>
        </authorList>
    </citation>
    <scope>NUCLEOTIDE SEQUENCE [LARGE SCALE GENOMIC DNA]</scope>
    <source>
        <strain evidence="2 3">GH-76</strain>
    </source>
</reference>
<feature type="non-terminal residue" evidence="2">
    <location>
        <position position="237"/>
    </location>
</feature>